<evidence type="ECO:0000256" key="1">
    <source>
        <dbReference type="ARBA" id="ARBA00022679"/>
    </source>
</evidence>
<keyword evidence="4" id="KW-0645">Protease</keyword>
<dbReference type="InterPro" id="IPR001995">
    <property type="entry name" value="Peptidase_A2_cat"/>
</dbReference>
<dbReference type="GO" id="GO:0006508">
    <property type="term" value="P:proteolysis"/>
    <property type="evidence" value="ECO:0007669"/>
    <property type="project" value="InterPro"/>
</dbReference>
<keyword evidence="6" id="KW-0378">Hydrolase</keyword>
<dbReference type="PROSITE" id="PS50175">
    <property type="entry name" value="ASP_PROT_RETROV"/>
    <property type="match status" value="1"/>
</dbReference>
<dbReference type="Gene3D" id="1.10.340.70">
    <property type="match status" value="1"/>
</dbReference>
<keyword evidence="3" id="KW-0540">Nuclease</keyword>
<dbReference type="PROSITE" id="PS00141">
    <property type="entry name" value="ASP_PROTEASE"/>
    <property type="match status" value="1"/>
</dbReference>
<dbReference type="EMBL" id="MBFU01001013">
    <property type="protein sequence ID" value="PVZ97051.1"/>
    <property type="molecule type" value="Genomic_DNA"/>
</dbReference>
<keyword evidence="2" id="KW-0548">Nucleotidyltransferase</keyword>
<dbReference type="CDD" id="cd00303">
    <property type="entry name" value="retropepsin_like"/>
    <property type="match status" value="1"/>
</dbReference>
<sequence>MKMLEESKKDEIFEESIQNLKIEKQTIADKFLVPTNLPTFKIDKDSVNDAERFLLSVKRVLVAHGMDLDKNWFRILPICVKETVAIWIEQNLNSDQTWNQMSQMFIKQYTDIFHEQRFVKKLFMLKPNWNESTVEFCSRFELLANEAKVSETDKSVVHTLLEALPETLQWQLYAALINRSIQELSIPEICRSRKPKNVNNFHGNSSYSTFHNKNTVFSVGKKQYNNFSNHTPTKPGKSVENNVLGFTPHLNSKNTVQKSFSTGSKNSNSKKNYSPESVTVITRKGEVVSDSNISPFLIPKRVKNQKTTALIDTGADVTFVNAQFCKENNIKILPIQGEIHTANPNFKIPRIGKTEKLNLVCKNINIKHECEVIVMSIEKNIIIGNDLIPNLKINIFGLPFEYPDLNDHSFPDIIDEKTNSVDVQKEEVKNGEKKNFGKEITEKQKILNEKIDFAVKKNQQILPNEFCPIKKALVYLPTNDNKTTYRRQYSISNTLKPSMTKEIEHWLHDGIIEKAPLGTNFNTPIFPVIKKMLVISIVEADKRNSFNMEWRTVEGCETSSISICNSKSITKSKELTVPSIENQKGLLKRQHLLGHFGVNAIVNGIKNQGYNWSGIQIDALKVCQKCVQCLQHNKRPVGYNTLQPIHSELPFNHISDDLAGPFPVSSNSNVFLHIMIDIHTRFIILEPIPDK</sequence>
<evidence type="ECO:0000256" key="3">
    <source>
        <dbReference type="ARBA" id="ARBA00022722"/>
    </source>
</evidence>
<dbReference type="SUPFAM" id="SSF50630">
    <property type="entry name" value="Acid proteases"/>
    <property type="match status" value="1"/>
</dbReference>
<evidence type="ECO:0000256" key="4">
    <source>
        <dbReference type="ARBA" id="ARBA00022750"/>
    </source>
</evidence>
<evidence type="ECO:0000256" key="7">
    <source>
        <dbReference type="SAM" id="MobiDB-lite"/>
    </source>
</evidence>
<dbReference type="InterPro" id="IPR021109">
    <property type="entry name" value="Peptidase_aspartic_dom_sf"/>
</dbReference>
<organism evidence="9 10">
    <name type="scientific">Smittium angustum</name>
    <dbReference type="NCBI Taxonomy" id="133377"/>
    <lineage>
        <taxon>Eukaryota</taxon>
        <taxon>Fungi</taxon>
        <taxon>Fungi incertae sedis</taxon>
        <taxon>Zoopagomycota</taxon>
        <taxon>Kickxellomycotina</taxon>
        <taxon>Harpellomycetes</taxon>
        <taxon>Harpellales</taxon>
        <taxon>Legeriomycetaceae</taxon>
        <taxon>Smittium</taxon>
    </lineage>
</organism>
<gene>
    <name evidence="9" type="ORF">BB558_007013</name>
</gene>
<dbReference type="SUPFAM" id="SSF56672">
    <property type="entry name" value="DNA/RNA polymerases"/>
    <property type="match status" value="1"/>
</dbReference>
<dbReference type="Proteomes" id="UP000245591">
    <property type="component" value="Unassembled WGS sequence"/>
</dbReference>
<dbReference type="GO" id="GO:0004190">
    <property type="term" value="F:aspartic-type endopeptidase activity"/>
    <property type="evidence" value="ECO:0007669"/>
    <property type="project" value="UniProtKB-KW"/>
</dbReference>
<dbReference type="AlphaFoldDB" id="A0A2U1IW62"/>
<evidence type="ECO:0000313" key="9">
    <source>
        <dbReference type="EMBL" id="PVZ97051.1"/>
    </source>
</evidence>
<evidence type="ECO:0000256" key="2">
    <source>
        <dbReference type="ARBA" id="ARBA00022695"/>
    </source>
</evidence>
<feature type="domain" description="Peptidase A2" evidence="8">
    <location>
        <begin position="307"/>
        <end position="321"/>
    </location>
</feature>
<dbReference type="GO" id="GO:0016779">
    <property type="term" value="F:nucleotidyltransferase activity"/>
    <property type="evidence" value="ECO:0007669"/>
    <property type="project" value="UniProtKB-KW"/>
</dbReference>
<dbReference type="InterPro" id="IPR043502">
    <property type="entry name" value="DNA/RNA_pol_sf"/>
</dbReference>
<feature type="region of interest" description="Disordered" evidence="7">
    <location>
        <begin position="227"/>
        <end position="276"/>
    </location>
</feature>
<keyword evidence="5" id="KW-0255">Endonuclease</keyword>
<dbReference type="PANTHER" id="PTHR37984">
    <property type="entry name" value="PROTEIN CBG26694"/>
    <property type="match status" value="1"/>
</dbReference>
<dbReference type="InterPro" id="IPR041588">
    <property type="entry name" value="Integrase_H2C2"/>
</dbReference>
<dbReference type="Pfam" id="PF03732">
    <property type="entry name" value="Retrotrans_gag"/>
    <property type="match status" value="1"/>
</dbReference>
<dbReference type="Gene3D" id="3.10.10.10">
    <property type="entry name" value="HIV Type 1 Reverse Transcriptase, subunit A, domain 1"/>
    <property type="match status" value="1"/>
</dbReference>
<comment type="caution">
    <text evidence="9">The sequence shown here is derived from an EMBL/GenBank/DDBJ whole genome shotgun (WGS) entry which is preliminary data.</text>
</comment>
<dbReference type="InterPro" id="IPR005162">
    <property type="entry name" value="Retrotrans_gag_dom"/>
</dbReference>
<evidence type="ECO:0000256" key="6">
    <source>
        <dbReference type="ARBA" id="ARBA00022801"/>
    </source>
</evidence>
<dbReference type="PANTHER" id="PTHR37984:SF5">
    <property type="entry name" value="PROTEIN NYNRIN-LIKE"/>
    <property type="match status" value="1"/>
</dbReference>
<name>A0A2U1IW62_SMIAN</name>
<evidence type="ECO:0000256" key="5">
    <source>
        <dbReference type="ARBA" id="ARBA00022759"/>
    </source>
</evidence>
<protein>
    <recommendedName>
        <fullName evidence="8">Peptidase A2 domain-containing protein</fullName>
    </recommendedName>
</protein>
<accession>A0A2U1IW62</accession>
<keyword evidence="4" id="KW-0064">Aspartyl protease</keyword>
<feature type="compositionally biased region" description="Low complexity" evidence="7">
    <location>
        <begin position="258"/>
        <end position="276"/>
    </location>
</feature>
<dbReference type="InterPro" id="IPR050951">
    <property type="entry name" value="Retrovirus_Pol_polyprotein"/>
</dbReference>
<dbReference type="Pfam" id="PF17921">
    <property type="entry name" value="Integrase_H2C2"/>
    <property type="match status" value="1"/>
</dbReference>
<evidence type="ECO:0000313" key="10">
    <source>
        <dbReference type="Proteomes" id="UP000245591"/>
    </source>
</evidence>
<proteinExistence type="predicted"/>
<keyword evidence="10" id="KW-1185">Reference proteome</keyword>
<evidence type="ECO:0000259" key="8">
    <source>
        <dbReference type="PROSITE" id="PS50175"/>
    </source>
</evidence>
<dbReference type="GO" id="GO:0004519">
    <property type="term" value="F:endonuclease activity"/>
    <property type="evidence" value="ECO:0007669"/>
    <property type="project" value="UniProtKB-KW"/>
</dbReference>
<keyword evidence="1" id="KW-0808">Transferase</keyword>
<dbReference type="InterPro" id="IPR001969">
    <property type="entry name" value="Aspartic_peptidase_AS"/>
</dbReference>
<dbReference type="Gene3D" id="2.40.70.10">
    <property type="entry name" value="Acid Proteases"/>
    <property type="match status" value="1"/>
</dbReference>
<reference evidence="9 10" key="1">
    <citation type="journal article" date="2018" name="MBio">
        <title>Comparative Genomics Reveals the Core Gene Toolbox for the Fungus-Insect Symbiosis.</title>
        <authorList>
            <person name="Wang Y."/>
            <person name="Stata M."/>
            <person name="Wang W."/>
            <person name="Stajich J.E."/>
            <person name="White M.M."/>
            <person name="Moncalvo J.M."/>
        </authorList>
    </citation>
    <scope>NUCLEOTIDE SEQUENCE [LARGE SCALE GENOMIC DNA]</scope>
    <source>
        <strain evidence="9 10">AUS-126-30</strain>
    </source>
</reference>